<keyword evidence="3" id="KW-0808">Transferase</keyword>
<dbReference type="Gene3D" id="3.40.50.2000">
    <property type="entry name" value="Glycogen Phosphorylase B"/>
    <property type="match status" value="1"/>
</dbReference>
<feature type="domain" description="O-GlcNAc transferase C-terminal" evidence="6">
    <location>
        <begin position="273"/>
        <end position="505"/>
    </location>
</feature>
<evidence type="ECO:0000313" key="7">
    <source>
        <dbReference type="EMBL" id="AKE65982.1"/>
    </source>
</evidence>
<dbReference type="Proteomes" id="UP000034103">
    <property type="component" value="Chromosome"/>
</dbReference>
<dbReference type="PATRIC" id="fig|1641812.3.peg.3767"/>
<keyword evidence="5" id="KW-0802">TPR repeat</keyword>
<keyword evidence="2" id="KW-0328">Glycosyltransferase</keyword>
<dbReference type="RefSeq" id="WP_046663046.1">
    <property type="nucleotide sequence ID" value="NZ_CP011304.1"/>
</dbReference>
<dbReference type="AlphaFoldDB" id="A0A0F6U6P2"/>
<sequence>MSWHSQVEPAIIQGDFWQVSQFYEELIEREPLEISHYWYLGLAYLLEAREEEAQTTWLFVLSQGDEQEMNSWTVDLVNILDGEARRQVEVKNWQLSWVIRQHIYQINPDNLENLLYLVLLEIKLEYFYPQKLKDWQIVDLINSDKLENFDINLLLHTIYKLLDWPAQEVLDIIITLLKIDSQQSAILEIIEQHIEKIYYTDKTNAVILTLSCLDIIPDHLVLLHKIHQYYIDTGNFELALETANKIKNLSNDKAAKLYGIYLLLYTEILAGNWLNIDNKTQEYYQAIQNNLERGQCPMSNQAEVISITSPLAYLKDDLVGNRWLTNQLAKLFQEAVRKRFNQVTIESQKPKDVNKKLNIGYIAHTLRRHSVGFLSRWLIHYHQRDNFNIHLYLVNQVEDDITEQWFKNKVDKYNNLPANPQIIAEKINQDNIDILVDLDSITKDNTCRVMALKPAPIQITWLGLDATGIPAIDYFLVDNLVLEKNAQEFYQEKLWRLPNCYLAVDGFEIGIPTLTRQDLNIPADAITYLTLQVGLKRNPATIRLQMQIIKAVPNSYLLIKGAGSEKLINDLFISIAKEEGIDENRLRFLSGVANEEIHRANLQIADVVLDTYPYSGATTTLETLWMGIPVVTKVGQQWSSRNSYTFMTHGGISEGIAWSDEEYVQWGIKLGKDEQLRRKVIAKLDESRQTSPIWNARQFTKDVENAYRQMWQIYCES</sequence>
<evidence type="ECO:0000256" key="4">
    <source>
        <dbReference type="ARBA" id="ARBA00022737"/>
    </source>
</evidence>
<evidence type="ECO:0000256" key="1">
    <source>
        <dbReference type="ARBA" id="ARBA00004922"/>
    </source>
</evidence>
<feature type="domain" description="O-GlcNAc transferase C-terminal" evidence="6">
    <location>
        <begin position="513"/>
        <end position="702"/>
    </location>
</feature>
<evidence type="ECO:0000256" key="3">
    <source>
        <dbReference type="ARBA" id="ARBA00022679"/>
    </source>
</evidence>
<organism evidence="7 8">
    <name type="scientific">Microcystis aeruginosa NIES-2549</name>
    <dbReference type="NCBI Taxonomy" id="1641812"/>
    <lineage>
        <taxon>Bacteria</taxon>
        <taxon>Bacillati</taxon>
        <taxon>Cyanobacteriota</taxon>
        <taxon>Cyanophyceae</taxon>
        <taxon>Oscillatoriophycideae</taxon>
        <taxon>Chroococcales</taxon>
        <taxon>Microcystaceae</taxon>
        <taxon>Microcystis</taxon>
    </lineage>
</organism>
<comment type="pathway">
    <text evidence="1">Protein modification; protein glycosylation.</text>
</comment>
<dbReference type="SUPFAM" id="SSF48452">
    <property type="entry name" value="TPR-like"/>
    <property type="match status" value="1"/>
</dbReference>
<dbReference type="PANTHER" id="PTHR44835:SF1">
    <property type="entry name" value="PROTEIN O-GLCNAC TRANSFERASE"/>
    <property type="match status" value="1"/>
</dbReference>
<dbReference type="HOGENOM" id="CLU_022025_0_0_3"/>
<evidence type="ECO:0000256" key="2">
    <source>
        <dbReference type="ARBA" id="ARBA00022676"/>
    </source>
</evidence>
<dbReference type="GO" id="GO:0016757">
    <property type="term" value="F:glycosyltransferase activity"/>
    <property type="evidence" value="ECO:0007669"/>
    <property type="project" value="UniProtKB-KW"/>
</dbReference>
<gene>
    <name evidence="7" type="ORF">MYAER_3646</name>
</gene>
<dbReference type="InterPro" id="IPR029489">
    <property type="entry name" value="OGT/SEC/SPY_C"/>
</dbReference>
<dbReference type="PANTHER" id="PTHR44835">
    <property type="entry name" value="UDP-N-ACETYLGLUCOSAMINE--PEPTIDE N-ACETYLGLUCOSAMINYLTRANSFERASE SPINDLY-RELATED"/>
    <property type="match status" value="1"/>
</dbReference>
<keyword evidence="4" id="KW-0677">Repeat</keyword>
<proteinExistence type="predicted"/>
<evidence type="ECO:0000256" key="5">
    <source>
        <dbReference type="ARBA" id="ARBA00022803"/>
    </source>
</evidence>
<protein>
    <recommendedName>
        <fullName evidence="6">O-GlcNAc transferase C-terminal domain-containing protein</fullName>
    </recommendedName>
</protein>
<dbReference type="InterPro" id="IPR011990">
    <property type="entry name" value="TPR-like_helical_dom_sf"/>
</dbReference>
<evidence type="ECO:0000259" key="6">
    <source>
        <dbReference type="Pfam" id="PF13844"/>
    </source>
</evidence>
<name>A0A0F6U6P2_MICAE</name>
<dbReference type="EMBL" id="CP011304">
    <property type="protein sequence ID" value="AKE65982.1"/>
    <property type="molecule type" value="Genomic_DNA"/>
</dbReference>
<dbReference type="Pfam" id="PF13844">
    <property type="entry name" value="Glyco_transf_41"/>
    <property type="match status" value="2"/>
</dbReference>
<reference evidence="7 8" key="1">
    <citation type="journal article" date="2015" name="Genome Announc.">
        <title>Complete Genome Sequence of Microcystis aeruginosa NIES-2549, a Bloom-Forming Cyanobacterium from Lake Kasumigaura, Japan.</title>
        <authorList>
            <person name="Yamaguchi H."/>
            <person name="Suzuki S."/>
            <person name="Tanabe Y."/>
            <person name="Osana Y."/>
            <person name="Shimura Y."/>
            <person name="Ishida K."/>
            <person name="Kawachi M."/>
        </authorList>
    </citation>
    <scope>NUCLEOTIDE SEQUENCE [LARGE SCALE GENOMIC DNA]</scope>
    <source>
        <strain evidence="7 8">NIES-2549</strain>
    </source>
</reference>
<evidence type="ECO:0000313" key="8">
    <source>
        <dbReference type="Proteomes" id="UP000034103"/>
    </source>
</evidence>
<accession>A0A0F6U6P2</accession>
<dbReference type="Gene3D" id="3.40.50.11380">
    <property type="match status" value="1"/>
</dbReference>
<dbReference type="InterPro" id="IPR051939">
    <property type="entry name" value="Glycosyltr_41/O-GlcNAc_trsf"/>
</dbReference>